<reference evidence="2 3" key="1">
    <citation type="submission" date="2017-06" db="EMBL/GenBank/DDBJ databases">
        <authorList>
            <person name="Kim H.J."/>
            <person name="Triplett B.A."/>
        </authorList>
    </citation>
    <scope>NUCLEOTIDE SEQUENCE [LARGE SCALE GENOMIC DNA]</scope>
    <source>
        <strain evidence="2 3">CGMCC 4.2132</strain>
    </source>
</reference>
<evidence type="ECO:0000256" key="1">
    <source>
        <dbReference type="SAM" id="MobiDB-lite"/>
    </source>
</evidence>
<dbReference type="InterPro" id="IPR016195">
    <property type="entry name" value="Pol/histidinol_Pase-like"/>
</dbReference>
<dbReference type="RefSeq" id="WP_218825611.1">
    <property type="nucleotide sequence ID" value="NZ_FZOD01000046.1"/>
</dbReference>
<organism evidence="2 3">
    <name type="scientific">Streptosporangium subroseum</name>
    <dbReference type="NCBI Taxonomy" id="106412"/>
    <lineage>
        <taxon>Bacteria</taxon>
        <taxon>Bacillati</taxon>
        <taxon>Actinomycetota</taxon>
        <taxon>Actinomycetes</taxon>
        <taxon>Streptosporangiales</taxon>
        <taxon>Streptosporangiaceae</taxon>
        <taxon>Streptosporangium</taxon>
    </lineage>
</organism>
<evidence type="ECO:0000313" key="3">
    <source>
        <dbReference type="Proteomes" id="UP000198282"/>
    </source>
</evidence>
<sequence>MNPPRVAPPNGPETAPPSRPQVTPLNRPETTPLNRPEITPRPQTEHRYHDCTDAAVSRETTEAVRALPFLGELTTETTELTAGDVTELVLRYTVGGSGIADSGWLKLCFKYYSDWDLQTVRPDGRDYATAELTHRGDLGGASADSLATVRRLRTAYDVKGGERPFQKALLIHLEDGFVRPGDEIVIRLGDRRHGGPGTRVQTFVEDAFRFRMYADALGTSRMGHVGDVSVDIVAGGAERLVVAGPRLVRAGATAPLRAHLEDAWGNVASGTPARLEAVSDGWVSPPHAFAAEGWATATIDLPPQAAGSHDVRVSAGLPDGRELTAGCTVDTVAELPGERAYFADLHVHSDDTVGTQDSAYNFAYGRWIGGLDVLGYTANDFQITEKAWQDVVALCREVSEDGRFVCLPGVEWCGNSGVGGDHNVIYLGEDTTLARSLEWHDAMTTRSPAPEHWPITELYEAYAANPDDYLLMPHVGGRRAILDWHHPELERLIEVHSAWGTSPWFLRDAMSRGLRLGVSANSDEHRGRPGSGAPGANIFGGRGGLTGVLAPDLTRASVGATLRARRTWATTGARAVALLRAGDRWMGEEHPATDEELVVSYALYGDAPWDRVTVYDTHGPVLHRDLNAETGHAPDLVRVRWGGARHRDRYRWASWTGNIQLAGAGLLDARPWATMHQEQTITVDGGRIGWSNATYGNDTGVVLRLDPAGDAEIVIEATVTEDARTERFGVPLADLAEGPVRRELGGAGLHVTVERIADAARLPSTLTGELSVRPPRGEDSALYVHAVQADGHEVWTSPLFFTAG</sequence>
<feature type="region of interest" description="Disordered" evidence="1">
    <location>
        <begin position="1"/>
        <end position="47"/>
    </location>
</feature>
<gene>
    <name evidence="2" type="ORF">SAMN05216276_104653</name>
</gene>
<evidence type="ECO:0000313" key="2">
    <source>
        <dbReference type="EMBL" id="SNT46521.1"/>
    </source>
</evidence>
<protein>
    <recommendedName>
        <fullName evidence="4">DUF3604 domain-containing protein</fullName>
    </recommendedName>
</protein>
<accession>A0A239MUW5</accession>
<dbReference type="AlphaFoldDB" id="A0A239MUW5"/>
<feature type="compositionally biased region" description="Polar residues" evidence="1">
    <location>
        <begin position="20"/>
        <end position="33"/>
    </location>
</feature>
<proteinExistence type="predicted"/>
<name>A0A239MUW5_9ACTN</name>
<keyword evidence="3" id="KW-1185">Reference proteome</keyword>
<evidence type="ECO:0008006" key="4">
    <source>
        <dbReference type="Google" id="ProtNLM"/>
    </source>
</evidence>
<dbReference type="EMBL" id="FZOD01000046">
    <property type="protein sequence ID" value="SNT46521.1"/>
    <property type="molecule type" value="Genomic_DNA"/>
</dbReference>
<feature type="compositionally biased region" description="Pro residues" evidence="1">
    <location>
        <begin position="1"/>
        <end position="19"/>
    </location>
</feature>
<dbReference type="Proteomes" id="UP000198282">
    <property type="component" value="Unassembled WGS sequence"/>
</dbReference>
<dbReference type="SUPFAM" id="SSF89550">
    <property type="entry name" value="PHP domain-like"/>
    <property type="match status" value="1"/>
</dbReference>
<dbReference type="Gene3D" id="3.20.20.140">
    <property type="entry name" value="Metal-dependent hydrolases"/>
    <property type="match status" value="1"/>
</dbReference>